<keyword evidence="1" id="KW-1133">Transmembrane helix</keyword>
<feature type="transmembrane region" description="Helical" evidence="1">
    <location>
        <begin position="100"/>
        <end position="120"/>
    </location>
</feature>
<protein>
    <submittedName>
        <fullName evidence="2">Uncharacterized protein</fullName>
    </submittedName>
</protein>
<organism evidence="2">
    <name type="scientific">uncultured bacterium contig00036</name>
    <dbReference type="NCBI Taxonomy" id="1181524"/>
    <lineage>
        <taxon>Bacteria</taxon>
        <taxon>environmental samples</taxon>
    </lineage>
</organism>
<name>A0A806K0D1_9BACT</name>
<accession>A0A806K0D1</accession>
<sequence>MFYNSVVIALLLAFISFRSFWLEMRVNIGMLIPVYAAIVFVIFFFVSKNMRNFGGRYKMFTAINLLVSGIASTLILGAQSMGVVPAAIIREGLKITHTKILYINIALGMFLACGLLIILMQKACNENY</sequence>
<dbReference type="AlphaFoldDB" id="A0A806K0D1"/>
<dbReference type="EMBL" id="JQ844221">
    <property type="protein sequence ID" value="AGS53096.1"/>
    <property type="molecule type" value="Genomic_DNA"/>
</dbReference>
<reference evidence="2" key="1">
    <citation type="submission" date="2012-03" db="EMBL/GenBank/DDBJ databases">
        <title>Functional metagenomics reveals considerable lignocellulase gene clusters in the gut microbiome of a wood-feeding higher termite.</title>
        <authorList>
            <person name="Liu N."/>
        </authorList>
    </citation>
    <scope>NUCLEOTIDE SEQUENCE</scope>
</reference>
<keyword evidence="1" id="KW-0472">Membrane</keyword>
<evidence type="ECO:0000313" key="2">
    <source>
        <dbReference type="EMBL" id="AGS53096.1"/>
    </source>
</evidence>
<evidence type="ECO:0000256" key="1">
    <source>
        <dbReference type="SAM" id="Phobius"/>
    </source>
</evidence>
<feature type="transmembrane region" description="Helical" evidence="1">
    <location>
        <begin position="28"/>
        <end position="47"/>
    </location>
</feature>
<feature type="transmembrane region" description="Helical" evidence="1">
    <location>
        <begin position="59"/>
        <end position="88"/>
    </location>
</feature>
<proteinExistence type="predicted"/>
<keyword evidence="1" id="KW-0812">Transmembrane</keyword>